<dbReference type="GO" id="GO:0046872">
    <property type="term" value="F:metal ion binding"/>
    <property type="evidence" value="ECO:0007669"/>
    <property type="project" value="UniProtKB-KW"/>
</dbReference>
<gene>
    <name evidence="2" type="ORF">NTE_02633</name>
</gene>
<reference evidence="2 3" key="1">
    <citation type="journal article" date="2014" name="PLoS ONE">
        <title>Genome Sequence of Candidatus Nitrososphaera evergladensis from Group I.1b Enriched from Everglades Soil Reveals Novel Genomic Features of the Ammonia-Oxidizing Archaea.</title>
        <authorList>
            <person name="Zhalnina K.V."/>
            <person name="Dias R."/>
            <person name="Leonard M.T."/>
            <person name="Dorr de Quadros P."/>
            <person name="Camargo F.A."/>
            <person name="Drew J.C."/>
            <person name="Farmerie W.G."/>
            <person name="Daroub S.H."/>
            <person name="Triplett E.W."/>
        </authorList>
    </citation>
    <scope>NUCLEOTIDE SEQUENCE [LARGE SCALE GENOMIC DNA]</scope>
    <source>
        <strain evidence="2 3">SR1</strain>
    </source>
</reference>
<accession>A0A075MSW8</accession>
<proteinExistence type="predicted"/>
<dbReference type="PANTHER" id="PTHR10741">
    <property type="entry name" value="TRANSLIN AND TRANSLIN ASSOCIATED PROTEIN X"/>
    <property type="match status" value="1"/>
</dbReference>
<feature type="binding site" evidence="1">
    <location>
        <position position="128"/>
    </location>
    <ligand>
        <name>Mg(2+)</name>
        <dbReference type="ChEBI" id="CHEBI:18420"/>
    </ligand>
</feature>
<dbReference type="CDD" id="cd14820">
    <property type="entry name" value="TRAX"/>
    <property type="match status" value="1"/>
</dbReference>
<dbReference type="Proteomes" id="UP000028194">
    <property type="component" value="Chromosome"/>
</dbReference>
<dbReference type="KEGG" id="nev:NTE_02633"/>
<sequence length="217" mass="23995">MPVVVTSSIQGSLEAIDKDLKDVQERREKLIKGTRDAVTLCSKSIIAMHHGQLGEAAEMMGQAKAMLVEFRVHAGDDLYRYIAVAEQELVEAYVLRAVMEGSSQLPSMADLEVSGPSYLTGLLDCVGEIKRLVYDRMRSGNEKDAESLFAVMEDIYGAVYPFAVYDNIVAGLRKKLDVARMLIEDIRAVVTEEKRRKAMVDAIDGLEKRLPGGRGNI</sequence>
<keyword evidence="1" id="KW-0479">Metal-binding</keyword>
<protein>
    <submittedName>
        <fullName evidence="2">Putative RNA-binding protein of the translin family</fullName>
    </submittedName>
</protein>
<dbReference type="InterPro" id="IPR036081">
    <property type="entry name" value="Translin_sf"/>
</dbReference>
<dbReference type="SUPFAM" id="SSF74784">
    <property type="entry name" value="Translin"/>
    <property type="match status" value="1"/>
</dbReference>
<dbReference type="Pfam" id="PF01997">
    <property type="entry name" value="Translin"/>
    <property type="match status" value="1"/>
</dbReference>
<organism evidence="2 3">
    <name type="scientific">Candidatus Nitrososphaera evergladensis SR1</name>
    <dbReference type="NCBI Taxonomy" id="1459636"/>
    <lineage>
        <taxon>Archaea</taxon>
        <taxon>Nitrososphaerota</taxon>
        <taxon>Nitrososphaeria</taxon>
        <taxon>Nitrososphaerales</taxon>
        <taxon>Nitrososphaeraceae</taxon>
        <taxon>Nitrososphaera</taxon>
    </lineage>
</organism>
<evidence type="ECO:0000313" key="3">
    <source>
        <dbReference type="Proteomes" id="UP000028194"/>
    </source>
</evidence>
<evidence type="ECO:0000313" key="2">
    <source>
        <dbReference type="EMBL" id="AIF84676.1"/>
    </source>
</evidence>
<dbReference type="Gene3D" id="1.20.58.2140">
    <property type="match status" value="1"/>
</dbReference>
<dbReference type="eggNOG" id="arCOG04318">
    <property type="taxonomic scope" value="Archaea"/>
</dbReference>
<dbReference type="STRING" id="1459636.NTE_02633"/>
<evidence type="ECO:0000256" key="1">
    <source>
        <dbReference type="PIRSR" id="PIRSR602848-1"/>
    </source>
</evidence>
<dbReference type="InterPro" id="IPR002848">
    <property type="entry name" value="Translin_fam"/>
</dbReference>
<dbReference type="HOGENOM" id="CLU_099315_0_0_2"/>
<dbReference type="EMBL" id="CP007174">
    <property type="protein sequence ID" value="AIF84676.1"/>
    <property type="molecule type" value="Genomic_DNA"/>
</dbReference>
<keyword evidence="3" id="KW-1185">Reference proteome</keyword>
<dbReference type="AlphaFoldDB" id="A0A075MSW8"/>
<dbReference type="OrthoDB" id="26985at2157"/>
<name>A0A075MSW8_9ARCH</name>
<dbReference type="GO" id="GO:0043565">
    <property type="term" value="F:sequence-specific DNA binding"/>
    <property type="evidence" value="ECO:0007669"/>
    <property type="project" value="InterPro"/>
</dbReference>
<keyword evidence="1" id="KW-0460">Magnesium</keyword>